<dbReference type="OrthoDB" id="55390at2"/>
<dbReference type="SUPFAM" id="SSF55874">
    <property type="entry name" value="ATPase domain of HSP90 chaperone/DNA topoisomerase II/histidine kinase"/>
    <property type="match status" value="1"/>
</dbReference>
<evidence type="ECO:0000256" key="10">
    <source>
        <dbReference type="SAM" id="MobiDB-lite"/>
    </source>
</evidence>
<dbReference type="InterPro" id="IPR036890">
    <property type="entry name" value="HATPase_C_sf"/>
</dbReference>
<organism evidence="13 14">
    <name type="scientific">Deinococcus koreensis</name>
    <dbReference type="NCBI Taxonomy" id="2054903"/>
    <lineage>
        <taxon>Bacteria</taxon>
        <taxon>Thermotogati</taxon>
        <taxon>Deinococcota</taxon>
        <taxon>Deinococci</taxon>
        <taxon>Deinococcales</taxon>
        <taxon>Deinococcaceae</taxon>
        <taxon>Deinococcus</taxon>
    </lineage>
</organism>
<dbReference type="SMART" id="SM00387">
    <property type="entry name" value="HATPase_c"/>
    <property type="match status" value="1"/>
</dbReference>
<evidence type="ECO:0000256" key="9">
    <source>
        <dbReference type="ARBA" id="ARBA00023136"/>
    </source>
</evidence>
<dbReference type="RefSeq" id="WP_103311798.1">
    <property type="nucleotide sequence ID" value="NZ_PPPD01000001.1"/>
</dbReference>
<dbReference type="EC" id="2.7.13.3" evidence="3"/>
<keyword evidence="8 11" id="KW-1133">Transmembrane helix</keyword>
<evidence type="ECO:0000259" key="12">
    <source>
        <dbReference type="PROSITE" id="PS50109"/>
    </source>
</evidence>
<dbReference type="InterPro" id="IPR003594">
    <property type="entry name" value="HATPase_dom"/>
</dbReference>
<evidence type="ECO:0000256" key="3">
    <source>
        <dbReference type="ARBA" id="ARBA00012438"/>
    </source>
</evidence>
<comment type="catalytic activity">
    <reaction evidence="1">
        <text>ATP + protein L-histidine = ADP + protein N-phospho-L-histidine.</text>
        <dbReference type="EC" id="2.7.13.3"/>
    </reaction>
</comment>
<evidence type="ECO:0000256" key="7">
    <source>
        <dbReference type="ARBA" id="ARBA00022777"/>
    </source>
</evidence>
<feature type="domain" description="Histidine kinase" evidence="12">
    <location>
        <begin position="239"/>
        <end position="434"/>
    </location>
</feature>
<dbReference type="PRINTS" id="PR00344">
    <property type="entry name" value="BCTRLSENSOR"/>
</dbReference>
<dbReference type="Pfam" id="PF02518">
    <property type="entry name" value="HATPase_c"/>
    <property type="match status" value="1"/>
</dbReference>
<sequence length="456" mass="49296">MTPGAGLYSAKVAWRHSLRFRLALTYSALALVLIMLVSAGIVALLLSRMDQQFNDRLNERADALAERYTVTGRDLGRTPSGVGVYTMVIDPDGKVTGASTILRDFVDATFPFENQSRVTIQDTQVRAVKRKAGNFGTLWVGLPEDDLIAARQSALSALLVALFFTPLILLLIGWWVGKRSLSGLESAATLADRIDPTRSLETLPLPGREDEIHRLLSAINRLLVRIEAGQAREKQLLGQIVHELGAPLTVLRASLTRAGERTADPEVLRAALVADELTFTTQDLMQLARGQLEIRLAWHYIPATTLRDRLDRLVPGTTFAGSWGSGILCDPDRLTQALRNLLANGRRAAGPQGAVTLTLSETPEHLIFTVRDTGQGLPPELGERIFEPFVSGAGSSGLGLSVSRQIAVMHGGSLRGRNHPEGGAEFTLCLPNAALGDEDDVDDGSLDDPAPAILTR</sequence>
<dbReference type="InterPro" id="IPR003661">
    <property type="entry name" value="HisK_dim/P_dom"/>
</dbReference>
<dbReference type="InterPro" id="IPR005467">
    <property type="entry name" value="His_kinase_dom"/>
</dbReference>
<dbReference type="GO" id="GO:0000155">
    <property type="term" value="F:phosphorelay sensor kinase activity"/>
    <property type="evidence" value="ECO:0007669"/>
    <property type="project" value="InterPro"/>
</dbReference>
<keyword evidence="9 11" id="KW-0472">Membrane</keyword>
<feature type="transmembrane region" description="Helical" evidence="11">
    <location>
        <begin position="24"/>
        <end position="46"/>
    </location>
</feature>
<comment type="caution">
    <text evidence="13">The sequence shown here is derived from an EMBL/GenBank/DDBJ whole genome shotgun (WGS) entry which is preliminary data.</text>
</comment>
<dbReference type="PANTHER" id="PTHR45436:SF5">
    <property type="entry name" value="SENSOR HISTIDINE KINASE TRCS"/>
    <property type="match status" value="1"/>
</dbReference>
<evidence type="ECO:0000256" key="11">
    <source>
        <dbReference type="SAM" id="Phobius"/>
    </source>
</evidence>
<accession>A0A2K3UXX6</accession>
<dbReference type="PROSITE" id="PS50109">
    <property type="entry name" value="HIS_KIN"/>
    <property type="match status" value="1"/>
</dbReference>
<feature type="transmembrane region" description="Helical" evidence="11">
    <location>
        <begin position="154"/>
        <end position="176"/>
    </location>
</feature>
<comment type="subcellular location">
    <subcellularLocation>
        <location evidence="2">Membrane</location>
    </subcellularLocation>
</comment>
<dbReference type="GO" id="GO:0005886">
    <property type="term" value="C:plasma membrane"/>
    <property type="evidence" value="ECO:0007669"/>
    <property type="project" value="TreeGrafter"/>
</dbReference>
<gene>
    <name evidence="13" type="ORF">CVO96_08120</name>
</gene>
<evidence type="ECO:0000256" key="4">
    <source>
        <dbReference type="ARBA" id="ARBA00022553"/>
    </source>
</evidence>
<evidence type="ECO:0000256" key="2">
    <source>
        <dbReference type="ARBA" id="ARBA00004370"/>
    </source>
</evidence>
<evidence type="ECO:0000313" key="14">
    <source>
        <dbReference type="Proteomes" id="UP000236379"/>
    </source>
</evidence>
<dbReference type="CDD" id="cd00082">
    <property type="entry name" value="HisKA"/>
    <property type="match status" value="1"/>
</dbReference>
<dbReference type="Gene3D" id="1.10.287.130">
    <property type="match status" value="1"/>
</dbReference>
<dbReference type="Gene3D" id="3.30.565.10">
    <property type="entry name" value="Histidine kinase-like ATPase, C-terminal domain"/>
    <property type="match status" value="1"/>
</dbReference>
<evidence type="ECO:0000256" key="8">
    <source>
        <dbReference type="ARBA" id="ARBA00022989"/>
    </source>
</evidence>
<dbReference type="PANTHER" id="PTHR45436">
    <property type="entry name" value="SENSOR HISTIDINE KINASE YKOH"/>
    <property type="match status" value="1"/>
</dbReference>
<keyword evidence="7 13" id="KW-0418">Kinase</keyword>
<keyword evidence="5" id="KW-0808">Transferase</keyword>
<evidence type="ECO:0000256" key="6">
    <source>
        <dbReference type="ARBA" id="ARBA00022692"/>
    </source>
</evidence>
<evidence type="ECO:0000256" key="1">
    <source>
        <dbReference type="ARBA" id="ARBA00000085"/>
    </source>
</evidence>
<feature type="compositionally biased region" description="Acidic residues" evidence="10">
    <location>
        <begin position="437"/>
        <end position="446"/>
    </location>
</feature>
<dbReference type="Proteomes" id="UP000236379">
    <property type="component" value="Unassembled WGS sequence"/>
</dbReference>
<dbReference type="AlphaFoldDB" id="A0A2K3UXX6"/>
<feature type="region of interest" description="Disordered" evidence="10">
    <location>
        <begin position="437"/>
        <end position="456"/>
    </location>
</feature>
<dbReference type="CDD" id="cd00075">
    <property type="entry name" value="HATPase"/>
    <property type="match status" value="1"/>
</dbReference>
<protein>
    <recommendedName>
        <fullName evidence="3">histidine kinase</fullName>
        <ecNumber evidence="3">2.7.13.3</ecNumber>
    </recommendedName>
</protein>
<evidence type="ECO:0000313" key="13">
    <source>
        <dbReference type="EMBL" id="PNY81355.1"/>
    </source>
</evidence>
<reference evidence="13 14" key="1">
    <citation type="submission" date="2018-01" db="EMBL/GenBank/DDBJ databases">
        <title>Deinococcus koreensis sp. nov., a radiation-resistant bacterium isolated from river water.</title>
        <authorList>
            <person name="Choi A."/>
        </authorList>
    </citation>
    <scope>NUCLEOTIDE SEQUENCE [LARGE SCALE GENOMIC DNA]</scope>
    <source>
        <strain evidence="13 14">SJW1-2</strain>
    </source>
</reference>
<evidence type="ECO:0000256" key="5">
    <source>
        <dbReference type="ARBA" id="ARBA00022679"/>
    </source>
</evidence>
<keyword evidence="14" id="KW-1185">Reference proteome</keyword>
<dbReference type="InterPro" id="IPR004358">
    <property type="entry name" value="Sig_transdc_His_kin-like_C"/>
</dbReference>
<name>A0A2K3UXX6_9DEIO</name>
<keyword evidence="4" id="KW-0597">Phosphoprotein</keyword>
<proteinExistence type="predicted"/>
<dbReference type="EMBL" id="PPPD01000001">
    <property type="protein sequence ID" value="PNY81355.1"/>
    <property type="molecule type" value="Genomic_DNA"/>
</dbReference>
<dbReference type="InterPro" id="IPR050428">
    <property type="entry name" value="TCS_sensor_his_kinase"/>
</dbReference>
<keyword evidence="6 11" id="KW-0812">Transmembrane</keyword>